<dbReference type="InterPro" id="IPR032675">
    <property type="entry name" value="LRR_dom_sf"/>
</dbReference>
<dbReference type="SUPFAM" id="SSF52047">
    <property type="entry name" value="RNI-like"/>
    <property type="match status" value="1"/>
</dbReference>
<dbReference type="OrthoDB" id="537968at2759"/>
<evidence type="ECO:0000313" key="3">
    <source>
        <dbReference type="EMBL" id="CAD7702924.1"/>
    </source>
</evidence>
<feature type="non-terminal residue" evidence="3">
    <location>
        <position position="727"/>
    </location>
</feature>
<protein>
    <submittedName>
        <fullName evidence="3">Uncharacterized protein</fullName>
    </submittedName>
</protein>
<dbReference type="Proteomes" id="UP000708148">
    <property type="component" value="Unassembled WGS sequence"/>
</dbReference>
<accession>A0A8S1J6P7</accession>
<proteinExistence type="predicted"/>
<sequence>TLKISGAGVYESKCYSLGIVPSTQVLRNLKKENAYMDHCRFGREGAEAFGCVMALNNVIKRLSLVDCSLDSKANDVLEKLYLDGNPLGDSGARHLMHALRENKSVKFLGLQGSNMTSAVVEGQAHAAQFNPACPDGSYELDLSDQTERAVAVQLCQLDNAADDDFMRNVKLDKQSISSIKALDWPDRLPTVGTLTVDYVTIKTRRVMHVIDQKKLAALEAQFCKPAMSDTERSSLVSMFAPYHFFLCHQIGHMLQSFTLGDERVDAAVVLFARAVDTDVHLNALLEPLHERERRQFLQLLGFYAYYVFTNPTGHYELNLTTPAHRHIANRIKDAALAEPENLVWKNIVFDKYSEQTRISGSYGPPEKWKTIIPSVGSLSLDYVSHESLPEVRSQLSPQRVEAAVVCYANIVDKENFWQVLYALKGIEQATAALRLGPLTVFNPKHASIHWLLDFSHPSHEEAARKLVGVASSDQELPNLWNIRLNGRRRHIPENNNMWAVLKTDTRTPILEFDFLGADAWENYGSGMKEEGDMTGGEKLEFRKRQAQRLETIRLKQFYPYFPDDSGYKAPEWQTRRALMKPLLEKSPWLAVWDRQVRKLVRLAIRMGELQGCSPLDDVYDQHTKGDLMTLAELAQVTKSSGYTRAEAAHYENLFMEVMKEQDGWDDEGEEEEEEDDEERGVTYDEFVCIFMTEPPSVQDPTQWKNLLVPALAMSQEAKTKPKKAGKV</sequence>
<gene>
    <name evidence="3" type="ORF">OSTQU699_LOCUS8281</name>
</gene>
<feature type="compositionally biased region" description="Acidic residues" evidence="2">
    <location>
        <begin position="663"/>
        <end position="678"/>
    </location>
</feature>
<comment type="subcellular location">
    <subcellularLocation>
        <location evidence="1">Cytoplasm</location>
        <location evidence="1">Cytoskeleton</location>
        <location evidence="1">Cilium axoneme</location>
    </subcellularLocation>
</comment>
<name>A0A8S1J6P7_9CHLO</name>
<evidence type="ECO:0000313" key="4">
    <source>
        <dbReference type="Proteomes" id="UP000708148"/>
    </source>
</evidence>
<dbReference type="SMART" id="SM00368">
    <property type="entry name" value="LRR_RI"/>
    <property type="match status" value="1"/>
</dbReference>
<dbReference type="EMBL" id="CAJHUC010002002">
    <property type="protein sequence ID" value="CAD7702924.1"/>
    <property type="molecule type" value="Genomic_DNA"/>
</dbReference>
<dbReference type="GO" id="GO:0005930">
    <property type="term" value="C:axoneme"/>
    <property type="evidence" value="ECO:0007669"/>
    <property type="project" value="UniProtKB-SubCell"/>
</dbReference>
<dbReference type="AlphaFoldDB" id="A0A8S1J6P7"/>
<feature type="region of interest" description="Disordered" evidence="2">
    <location>
        <begin position="661"/>
        <end position="680"/>
    </location>
</feature>
<keyword evidence="4" id="KW-1185">Reference proteome</keyword>
<comment type="caution">
    <text evidence="3">The sequence shown here is derived from an EMBL/GenBank/DDBJ whole genome shotgun (WGS) entry which is preliminary data.</text>
</comment>
<reference evidence="3" key="1">
    <citation type="submission" date="2020-12" db="EMBL/GenBank/DDBJ databases">
        <authorList>
            <person name="Iha C."/>
        </authorList>
    </citation>
    <scope>NUCLEOTIDE SEQUENCE</scope>
</reference>
<organism evidence="3 4">
    <name type="scientific">Ostreobium quekettii</name>
    <dbReference type="NCBI Taxonomy" id="121088"/>
    <lineage>
        <taxon>Eukaryota</taxon>
        <taxon>Viridiplantae</taxon>
        <taxon>Chlorophyta</taxon>
        <taxon>core chlorophytes</taxon>
        <taxon>Ulvophyceae</taxon>
        <taxon>TCBD clade</taxon>
        <taxon>Bryopsidales</taxon>
        <taxon>Ostreobineae</taxon>
        <taxon>Ostreobiaceae</taxon>
        <taxon>Ostreobium</taxon>
    </lineage>
</organism>
<evidence type="ECO:0000256" key="2">
    <source>
        <dbReference type="SAM" id="MobiDB-lite"/>
    </source>
</evidence>
<evidence type="ECO:0000256" key="1">
    <source>
        <dbReference type="ARBA" id="ARBA00004430"/>
    </source>
</evidence>
<dbReference type="Gene3D" id="3.80.10.10">
    <property type="entry name" value="Ribonuclease Inhibitor"/>
    <property type="match status" value="1"/>
</dbReference>